<dbReference type="Pfam" id="PF04634">
    <property type="entry name" value="YezG-like"/>
    <property type="match status" value="1"/>
</dbReference>
<evidence type="ECO:0000313" key="1">
    <source>
        <dbReference type="EMBL" id="ADZ85397.1"/>
    </source>
</evidence>
<gene>
    <name evidence="1" type="ordered locus">Clole_3716</name>
</gene>
<sequence>MEQQLATLYNKLADKIISMIPVKWNKIYYLGEVEKGKLSWSSVFYFEEINSKEIVKSHGIPEKYNVSEKIYDELLDELDVILIEIYDCFIKNNQEPWEQLSFELDMAGKFKIDYLYNKISNTEDDQLQREIIWAYETFDFKPKEGSYTRKILEKYIANKK</sequence>
<dbReference type="Proteomes" id="UP000008467">
    <property type="component" value="Chromosome"/>
</dbReference>
<dbReference type="HOGENOM" id="CLU_107164_0_0_9"/>
<dbReference type="InterPro" id="IPR006728">
    <property type="entry name" value="YezG-like"/>
</dbReference>
<dbReference type="Gene3D" id="3.30.500.20">
    <property type="entry name" value="BH3703-like domains"/>
    <property type="match status" value="1"/>
</dbReference>
<dbReference type="EMBL" id="CP002582">
    <property type="protein sequence ID" value="ADZ85397.1"/>
    <property type="molecule type" value="Genomic_DNA"/>
</dbReference>
<accession>F2JHQ5</accession>
<proteinExistence type="predicted"/>
<dbReference type="InterPro" id="IPR036170">
    <property type="entry name" value="YezG-like_sf"/>
</dbReference>
<evidence type="ECO:0000313" key="2">
    <source>
        <dbReference type="Proteomes" id="UP000008467"/>
    </source>
</evidence>
<dbReference type="STRING" id="642492.Clole_3716"/>
<dbReference type="eggNOG" id="ENOG5031MZ0">
    <property type="taxonomic scope" value="Bacteria"/>
</dbReference>
<protein>
    <submittedName>
        <fullName evidence="1">Uncharacterized protein</fullName>
    </submittedName>
</protein>
<dbReference type="RefSeq" id="WP_013658673.1">
    <property type="nucleotide sequence ID" value="NC_015275.1"/>
</dbReference>
<keyword evidence="2" id="KW-1185">Reference proteome</keyword>
<dbReference type="SUPFAM" id="SSF160424">
    <property type="entry name" value="BH3703-like"/>
    <property type="match status" value="1"/>
</dbReference>
<dbReference type="AlphaFoldDB" id="F2JHQ5"/>
<organism evidence="1 2">
    <name type="scientific">Cellulosilyticum lentocellum (strain ATCC 49066 / DSM 5427 / NCIMB 11756 / RHM5)</name>
    <name type="common">Clostridium lentocellum</name>
    <dbReference type="NCBI Taxonomy" id="642492"/>
    <lineage>
        <taxon>Bacteria</taxon>
        <taxon>Bacillati</taxon>
        <taxon>Bacillota</taxon>
        <taxon>Clostridia</taxon>
        <taxon>Lachnospirales</taxon>
        <taxon>Cellulosilyticaceae</taxon>
        <taxon>Cellulosilyticum</taxon>
    </lineage>
</organism>
<dbReference type="KEGG" id="cle:Clole_3716"/>
<reference evidence="1 2" key="1">
    <citation type="journal article" date="2011" name="J. Bacteriol.">
        <title>Complete genome sequence of the cellulose-degrading bacterium Cellulosilyticum lentocellum.</title>
        <authorList>
            <consortium name="US DOE Joint Genome Institute"/>
            <person name="Miller D.A."/>
            <person name="Suen G."/>
            <person name="Bruce D."/>
            <person name="Copeland A."/>
            <person name="Cheng J.F."/>
            <person name="Detter C."/>
            <person name="Goodwin L.A."/>
            <person name="Han C.S."/>
            <person name="Hauser L.J."/>
            <person name="Land M.L."/>
            <person name="Lapidus A."/>
            <person name="Lucas S."/>
            <person name="Meincke L."/>
            <person name="Pitluck S."/>
            <person name="Tapia R."/>
            <person name="Teshima H."/>
            <person name="Woyke T."/>
            <person name="Fox B.G."/>
            <person name="Angert E.R."/>
            <person name="Currie C.R."/>
        </authorList>
    </citation>
    <scope>NUCLEOTIDE SEQUENCE [LARGE SCALE GENOMIC DNA]</scope>
    <source>
        <strain evidence="2">ATCC 49066 / DSM 5427 / NCIMB 11756 / RHM5</strain>
    </source>
</reference>
<name>F2JHQ5_CELLD</name>
<dbReference type="NCBIfam" id="TIGR01741">
    <property type="entry name" value="staph_tand_hypo"/>
    <property type="match status" value="1"/>
</dbReference>